<sequence>MVYFCPSCANLLITDTQEVNLRLVCSTCPYAFKITERIQHKIKMERKKPDDVMGESAWENVDQTTGQARFVLSEDWEKYAVPMLSVDDRAFVWLRSDKHLGAATITNLPNPGEDRVCVRYEHNGSTYHVNPTRIIPVRKLSSTAGETLIFLCDNTREYRRLARSQVNKEDDVVDIGSSYGVCTDILSQHCDRVIGVEISKPLIEHSRAAYPNIPFHHLDIVKNESQSIPLLKGKNKVFIDIGGDRDIQPVVQCIKFVLEKKIKPEMIVVKNRPLTRCAMEETKPLRVAGYDGLIPNAWWEKMSTEYGKEEEKSGDVVIEGWFKKAVEEGFKKHPLRYPQRMTEGGEENN</sequence>
<dbReference type="GO" id="GO:0006351">
    <property type="term" value="P:DNA-templated transcription"/>
    <property type="evidence" value="ECO:0007669"/>
    <property type="project" value="InterPro"/>
</dbReference>
<dbReference type="SUPFAM" id="SSF53335">
    <property type="entry name" value="S-adenosyl-L-methionine-dependent methyltransferases"/>
    <property type="match status" value="1"/>
</dbReference>
<name>A0A2P6N5R5_9EUKA</name>
<dbReference type="Proteomes" id="UP000241769">
    <property type="component" value="Unassembled WGS sequence"/>
</dbReference>
<keyword evidence="2" id="KW-0804">Transcription</keyword>
<organism evidence="2 3">
    <name type="scientific">Planoprotostelium fungivorum</name>
    <dbReference type="NCBI Taxonomy" id="1890364"/>
    <lineage>
        <taxon>Eukaryota</taxon>
        <taxon>Amoebozoa</taxon>
        <taxon>Evosea</taxon>
        <taxon>Variosea</taxon>
        <taxon>Cavosteliida</taxon>
        <taxon>Cavosteliaceae</taxon>
        <taxon>Planoprotostelium</taxon>
    </lineage>
</organism>
<gene>
    <name evidence="2" type="ORF">PROFUN_12425</name>
</gene>
<dbReference type="GO" id="GO:0000428">
    <property type="term" value="C:DNA-directed RNA polymerase complex"/>
    <property type="evidence" value="ECO:0007669"/>
    <property type="project" value="UniProtKB-KW"/>
</dbReference>
<dbReference type="InterPro" id="IPR001529">
    <property type="entry name" value="Zn_ribbon_RPB9"/>
</dbReference>
<protein>
    <submittedName>
        <fullName evidence="2">DNA-directed RNA polymerase</fullName>
    </submittedName>
</protein>
<feature type="domain" description="DNA-directed RNA polymerase II subunit RPB9-like zinc ribbon" evidence="1">
    <location>
        <begin position="3"/>
        <end position="53"/>
    </location>
</feature>
<dbReference type="STRING" id="1890364.A0A2P6N5R5"/>
<dbReference type="InParanoid" id="A0A2P6N5R5"/>
<dbReference type="CDD" id="cd02440">
    <property type="entry name" value="AdoMet_MTases"/>
    <property type="match status" value="1"/>
</dbReference>
<dbReference type="AlphaFoldDB" id="A0A2P6N5R5"/>
<dbReference type="SMART" id="SM00661">
    <property type="entry name" value="RPOL9"/>
    <property type="match status" value="1"/>
</dbReference>
<dbReference type="InterPro" id="IPR029063">
    <property type="entry name" value="SAM-dependent_MTases_sf"/>
</dbReference>
<dbReference type="EMBL" id="MDYQ01000189">
    <property type="protein sequence ID" value="PRP79284.1"/>
    <property type="molecule type" value="Genomic_DNA"/>
</dbReference>
<dbReference type="OrthoDB" id="542683at2759"/>
<proteinExistence type="predicted"/>
<comment type="caution">
    <text evidence="2">The sequence shown here is derived from an EMBL/GenBank/DDBJ whole genome shotgun (WGS) entry which is preliminary data.</text>
</comment>
<keyword evidence="3" id="KW-1185">Reference proteome</keyword>
<evidence type="ECO:0000313" key="3">
    <source>
        <dbReference type="Proteomes" id="UP000241769"/>
    </source>
</evidence>
<dbReference type="Gene3D" id="3.40.50.150">
    <property type="entry name" value="Vaccinia Virus protein VP39"/>
    <property type="match status" value="1"/>
</dbReference>
<keyword evidence="2" id="KW-0240">DNA-directed RNA polymerase</keyword>
<accession>A0A2P6N5R5</accession>
<evidence type="ECO:0000259" key="1">
    <source>
        <dbReference type="SMART" id="SM00661"/>
    </source>
</evidence>
<reference evidence="2 3" key="1">
    <citation type="journal article" date="2018" name="Genome Biol. Evol.">
        <title>Multiple Roots of Fruiting Body Formation in Amoebozoa.</title>
        <authorList>
            <person name="Hillmann F."/>
            <person name="Forbes G."/>
            <person name="Novohradska S."/>
            <person name="Ferling I."/>
            <person name="Riege K."/>
            <person name="Groth M."/>
            <person name="Westermann M."/>
            <person name="Marz M."/>
            <person name="Spaller T."/>
            <person name="Winckler T."/>
            <person name="Schaap P."/>
            <person name="Glockner G."/>
        </authorList>
    </citation>
    <scope>NUCLEOTIDE SEQUENCE [LARGE SCALE GENOMIC DNA]</scope>
    <source>
        <strain evidence="2 3">Jena</strain>
    </source>
</reference>
<dbReference type="Pfam" id="PF02150">
    <property type="entry name" value="Zn_ribbon_RPB9"/>
    <property type="match status" value="1"/>
</dbReference>
<evidence type="ECO:0000313" key="2">
    <source>
        <dbReference type="EMBL" id="PRP79284.1"/>
    </source>
</evidence>